<feature type="transmembrane region" description="Helical" evidence="1">
    <location>
        <begin position="162"/>
        <end position="181"/>
    </location>
</feature>
<keyword evidence="3" id="KW-1185">Reference proteome</keyword>
<protein>
    <recommendedName>
        <fullName evidence="4">TspO and MBR related proteins</fullName>
    </recommendedName>
</protein>
<name>A0ABP8MQG9_9BACT</name>
<accession>A0ABP8MQG9</accession>
<evidence type="ECO:0000256" key="1">
    <source>
        <dbReference type="SAM" id="Phobius"/>
    </source>
</evidence>
<feature type="transmembrane region" description="Helical" evidence="1">
    <location>
        <begin position="131"/>
        <end position="150"/>
    </location>
</feature>
<organism evidence="2 3">
    <name type="scientific">Nibrella saemangeumensis</name>
    <dbReference type="NCBI Taxonomy" id="1084526"/>
    <lineage>
        <taxon>Bacteria</taxon>
        <taxon>Pseudomonadati</taxon>
        <taxon>Bacteroidota</taxon>
        <taxon>Cytophagia</taxon>
        <taxon>Cytophagales</taxon>
        <taxon>Spirosomataceae</taxon>
        <taxon>Nibrella</taxon>
    </lineage>
</organism>
<keyword evidence="1" id="KW-0812">Transmembrane</keyword>
<evidence type="ECO:0000313" key="3">
    <source>
        <dbReference type="Proteomes" id="UP001501175"/>
    </source>
</evidence>
<reference evidence="3" key="1">
    <citation type="journal article" date="2019" name="Int. J. Syst. Evol. Microbiol.">
        <title>The Global Catalogue of Microorganisms (GCM) 10K type strain sequencing project: providing services to taxonomists for standard genome sequencing and annotation.</title>
        <authorList>
            <consortium name="The Broad Institute Genomics Platform"/>
            <consortium name="The Broad Institute Genome Sequencing Center for Infectious Disease"/>
            <person name="Wu L."/>
            <person name="Ma J."/>
        </authorList>
    </citation>
    <scope>NUCLEOTIDE SEQUENCE [LARGE SCALE GENOMIC DNA]</scope>
    <source>
        <strain evidence="3">JCM 17927</strain>
    </source>
</reference>
<evidence type="ECO:0000313" key="2">
    <source>
        <dbReference type="EMBL" id="GAA4453353.1"/>
    </source>
</evidence>
<dbReference type="RefSeq" id="WP_345242739.1">
    <property type="nucleotide sequence ID" value="NZ_BAABHD010000022.1"/>
</dbReference>
<comment type="caution">
    <text evidence="2">The sequence shown here is derived from an EMBL/GenBank/DDBJ whole genome shotgun (WGS) entry which is preliminary data.</text>
</comment>
<feature type="transmembrane region" description="Helical" evidence="1">
    <location>
        <begin position="96"/>
        <end position="119"/>
    </location>
</feature>
<evidence type="ECO:0008006" key="4">
    <source>
        <dbReference type="Google" id="ProtNLM"/>
    </source>
</evidence>
<sequence length="194" mass="21385">MNNRVLGLLALIGAPTLGICSYLESVYPQLKNTWFYGVWGIVYMSAWICSLLVMQRLQATGSSRFGKAILKIAIGSLILANFSNVYAGLFPGDRPLLFIILDAFWPISNLLMLVIGITVIVKKGLSGWRRYVPLFVGLWLPTMLVLMITLGRVGTVGTISSFYSAIAWSLLAISVLIESNLKQATTGRLIYQAY</sequence>
<proteinExistence type="predicted"/>
<dbReference type="EMBL" id="BAABHD010000022">
    <property type="protein sequence ID" value="GAA4453353.1"/>
    <property type="molecule type" value="Genomic_DNA"/>
</dbReference>
<keyword evidence="1" id="KW-0472">Membrane</keyword>
<keyword evidence="1" id="KW-1133">Transmembrane helix</keyword>
<dbReference type="Proteomes" id="UP001501175">
    <property type="component" value="Unassembled WGS sequence"/>
</dbReference>
<feature type="transmembrane region" description="Helical" evidence="1">
    <location>
        <begin position="69"/>
        <end position="90"/>
    </location>
</feature>
<gene>
    <name evidence="2" type="ORF">GCM10023189_18250</name>
</gene>
<feature type="transmembrane region" description="Helical" evidence="1">
    <location>
        <begin position="34"/>
        <end position="57"/>
    </location>
</feature>